<evidence type="ECO:0000256" key="18">
    <source>
        <dbReference type="ARBA" id="ARBA00049282"/>
    </source>
</evidence>
<comment type="catalytic activity">
    <reaction evidence="9">
        <text>a 1,2-diacyl-sn-glycero-3-phosphoethanolamine + H2O = a 1-acyl-sn-glycero-3-phosphoethanolamine + a fatty acid + H(+)</text>
        <dbReference type="Rhea" id="RHEA:44604"/>
        <dbReference type="ChEBI" id="CHEBI:15377"/>
        <dbReference type="ChEBI" id="CHEBI:15378"/>
        <dbReference type="ChEBI" id="CHEBI:28868"/>
        <dbReference type="ChEBI" id="CHEBI:64381"/>
        <dbReference type="ChEBI" id="CHEBI:64612"/>
    </reaction>
    <physiologicalReaction direction="left-to-right" evidence="9">
        <dbReference type="Rhea" id="RHEA:44605"/>
    </physiologicalReaction>
</comment>
<dbReference type="InterPro" id="IPR036444">
    <property type="entry name" value="PLipase_A2_dom_sf"/>
</dbReference>
<evidence type="ECO:0000256" key="2">
    <source>
        <dbReference type="ARBA" id="ARBA00004613"/>
    </source>
</evidence>
<comment type="catalytic activity">
    <reaction evidence="18">
        <text>1-hexadecanoyl-2-(9Z-octadecenoyl)-sn-glycero-3-phosphoglycerol + H2O = 1-hexadecanoyl-sn-glycero-3-phosphoglycerol + (9Z)-octadecenoate + H(+)</text>
        <dbReference type="Rhea" id="RHEA:44524"/>
        <dbReference type="ChEBI" id="CHEBI:15377"/>
        <dbReference type="ChEBI" id="CHEBI:15378"/>
        <dbReference type="ChEBI" id="CHEBI:30823"/>
        <dbReference type="ChEBI" id="CHEBI:84472"/>
        <dbReference type="ChEBI" id="CHEBI:84475"/>
    </reaction>
    <physiologicalReaction direction="left-to-right" evidence="18">
        <dbReference type="Rhea" id="RHEA:44525"/>
    </physiologicalReaction>
</comment>
<keyword evidence="23" id="KW-0378">Hydrolase</keyword>
<dbReference type="SMART" id="SM00085">
    <property type="entry name" value="PA2c"/>
    <property type="match status" value="1"/>
</dbReference>
<organism evidence="25 26">
    <name type="scientific">Erinaceus europaeus</name>
    <name type="common">Western European hedgehog</name>
    <dbReference type="NCBI Taxonomy" id="9365"/>
    <lineage>
        <taxon>Eukaryota</taxon>
        <taxon>Metazoa</taxon>
        <taxon>Chordata</taxon>
        <taxon>Craniata</taxon>
        <taxon>Vertebrata</taxon>
        <taxon>Euteleostomi</taxon>
        <taxon>Mammalia</taxon>
        <taxon>Eutheria</taxon>
        <taxon>Laurasiatheria</taxon>
        <taxon>Eulipotyphla</taxon>
        <taxon>Erinaceidae</taxon>
        <taxon>Erinaceinae</taxon>
        <taxon>Erinaceus</taxon>
    </lineage>
</organism>
<dbReference type="GO" id="GO:0006644">
    <property type="term" value="P:phospholipid metabolic process"/>
    <property type="evidence" value="ECO:0007669"/>
    <property type="project" value="InterPro"/>
</dbReference>
<comment type="subcellular location">
    <subcellularLocation>
        <location evidence="1">Mitochondrion outer membrane</location>
        <topology evidence="1">Peripheral membrane protein</topology>
    </subcellularLocation>
    <subcellularLocation>
        <location evidence="2 23">Secreted</location>
    </subcellularLocation>
</comment>
<keyword evidence="5" id="KW-0929">Antimicrobial</keyword>
<keyword evidence="25" id="KW-1185">Reference proteome</keyword>
<feature type="active site" evidence="19">
    <location>
        <position position="112"/>
    </location>
</feature>
<dbReference type="GO" id="GO:0005543">
    <property type="term" value="F:phospholipid binding"/>
    <property type="evidence" value="ECO:0007669"/>
    <property type="project" value="TreeGrafter"/>
</dbReference>
<evidence type="ECO:0000256" key="11">
    <source>
        <dbReference type="ARBA" id="ARBA00048080"/>
    </source>
</evidence>
<feature type="disulfide bond" evidence="21">
    <location>
        <begin position="48"/>
        <end position="64"/>
    </location>
</feature>
<comment type="catalytic activity">
    <reaction evidence="8">
        <text>1-hexadecanoyl-2-(4Z,7Z,10Z,13Z,16Z,19Z-docosahexaenoyl)-sn-glycero-3-phosphocholine + H2O = (4Z,7Z,10Z,13Z,16Z,19Z)-docosahexaenoate + 1-hexadecanoyl-sn-glycero-3-phosphocholine + H(+)</text>
        <dbReference type="Rhea" id="RHEA:41231"/>
        <dbReference type="ChEBI" id="CHEBI:15377"/>
        <dbReference type="ChEBI" id="CHEBI:15378"/>
        <dbReference type="ChEBI" id="CHEBI:72998"/>
        <dbReference type="ChEBI" id="CHEBI:74963"/>
        <dbReference type="ChEBI" id="CHEBI:77016"/>
    </reaction>
    <physiologicalReaction direction="left-to-right" evidence="8">
        <dbReference type="Rhea" id="RHEA:41232"/>
    </physiologicalReaction>
</comment>
<evidence type="ECO:0000313" key="26">
    <source>
        <dbReference type="RefSeq" id="XP_007534845.1"/>
    </source>
</evidence>
<evidence type="ECO:0000256" key="15">
    <source>
        <dbReference type="ARBA" id="ARBA00048613"/>
    </source>
</evidence>
<sequence>MKVVLLLAVIMAFGLLQAHGNLLDFHKMIKKATGKEAASSYGFYGCYCGWKGRGTPKDATDRCCAAHDCCYHKLEKQGCKTKSLKYKADYRGNQIICEKQGSSCSVQVCECDRVAALCFARNLSTYNKKYQFYNNLLCKGKGPQC</sequence>
<evidence type="ECO:0000259" key="24">
    <source>
        <dbReference type="SMART" id="SM00085"/>
    </source>
</evidence>
<comment type="catalytic activity">
    <reaction evidence="7">
        <text>1-hexadecanoyl-2-(9Z,12Z-octadecadienoyl)-sn-glycero-3-phosphocholine + H2O = (9Z,12Z)-octadecadienoate + 1-hexadecanoyl-sn-glycero-3-phosphocholine + H(+)</text>
        <dbReference type="Rhea" id="RHEA:40811"/>
        <dbReference type="ChEBI" id="CHEBI:15377"/>
        <dbReference type="ChEBI" id="CHEBI:15378"/>
        <dbReference type="ChEBI" id="CHEBI:30245"/>
        <dbReference type="ChEBI" id="CHEBI:72998"/>
        <dbReference type="ChEBI" id="CHEBI:73002"/>
    </reaction>
    <physiologicalReaction direction="left-to-right" evidence="7">
        <dbReference type="Rhea" id="RHEA:40812"/>
    </physiologicalReaction>
</comment>
<comment type="catalytic activity">
    <reaction evidence="12">
        <text>N-hexadecanoyl-1,2-di-(9Z-octadecenoyl)-sn-glycero-3-phosphoethanolamine + H2O = N-hexadecanoyl-1-(9Z-octadecenoyl)-sn-glycero-3-phosphoethanolamine + (9Z)-octadecenoate + H(+)</text>
        <dbReference type="Rhea" id="RHEA:45424"/>
        <dbReference type="ChEBI" id="CHEBI:15377"/>
        <dbReference type="ChEBI" id="CHEBI:15378"/>
        <dbReference type="ChEBI" id="CHEBI:30823"/>
        <dbReference type="ChEBI" id="CHEBI:78097"/>
        <dbReference type="ChEBI" id="CHEBI:85217"/>
    </reaction>
    <physiologicalReaction direction="left-to-right" evidence="12">
        <dbReference type="Rhea" id="RHEA:45425"/>
    </physiologicalReaction>
</comment>
<comment type="catalytic activity">
    <reaction evidence="11">
        <text>1,2-dihexadecanoyl-sn-glycero-3-phospho-(1'-sn-glycerol) + H2O = 1-hexadecanoyl-sn-glycero-3-phospho-(1'-sn-glycerol) + hexadecanoate + H(+)</text>
        <dbReference type="Rhea" id="RHEA:45472"/>
        <dbReference type="ChEBI" id="CHEBI:7896"/>
        <dbReference type="ChEBI" id="CHEBI:15377"/>
        <dbReference type="ChEBI" id="CHEBI:15378"/>
        <dbReference type="ChEBI" id="CHEBI:72829"/>
        <dbReference type="ChEBI" id="CHEBI:75158"/>
    </reaction>
    <physiologicalReaction direction="left-to-right" evidence="11">
        <dbReference type="Rhea" id="RHEA:45473"/>
    </physiologicalReaction>
</comment>
<reference evidence="26" key="1">
    <citation type="submission" date="2025-08" db="UniProtKB">
        <authorList>
            <consortium name="RefSeq"/>
        </authorList>
    </citation>
    <scope>IDENTIFICATION</scope>
</reference>
<keyword evidence="23" id="KW-0732">Signal</keyword>
<dbReference type="PANTHER" id="PTHR11716">
    <property type="entry name" value="PHOSPHOLIPASE A2 FAMILY MEMBER"/>
    <property type="match status" value="1"/>
</dbReference>
<evidence type="ECO:0000256" key="14">
    <source>
        <dbReference type="ARBA" id="ARBA00048541"/>
    </source>
</evidence>
<evidence type="ECO:0000256" key="22">
    <source>
        <dbReference type="RuleBase" id="RU003654"/>
    </source>
</evidence>
<dbReference type="GO" id="GO:0050482">
    <property type="term" value="P:arachidonate secretion"/>
    <property type="evidence" value="ECO:0007669"/>
    <property type="project" value="InterPro"/>
</dbReference>
<evidence type="ECO:0000256" key="7">
    <source>
        <dbReference type="ARBA" id="ARBA00023408"/>
    </source>
</evidence>
<dbReference type="eggNOG" id="KOG4087">
    <property type="taxonomic scope" value="Eukaryota"/>
</dbReference>
<comment type="similarity">
    <text evidence="3 22">Belongs to the phospholipase A2 family.</text>
</comment>
<dbReference type="PRINTS" id="PR00389">
    <property type="entry name" value="PHPHLIPASEA2"/>
</dbReference>
<feature type="disulfide bond" evidence="21">
    <location>
        <begin position="63"/>
        <end position="118"/>
    </location>
</feature>
<keyword evidence="6 21" id="KW-1015">Disulfide bond</keyword>
<keyword evidence="4 23" id="KW-0964">Secreted</keyword>
<feature type="disulfide bond" evidence="21">
    <location>
        <begin position="79"/>
        <end position="104"/>
    </location>
</feature>
<evidence type="ECO:0000256" key="23">
    <source>
        <dbReference type="RuleBase" id="RU361236"/>
    </source>
</evidence>
<feature type="binding site" evidence="20">
    <location>
        <position position="68"/>
    </location>
    <ligand>
        <name>Ca(2+)</name>
        <dbReference type="ChEBI" id="CHEBI:29108"/>
    </ligand>
</feature>
<dbReference type="InterPro" id="IPR016090">
    <property type="entry name" value="PLA2-like_dom"/>
</dbReference>
<dbReference type="FunCoup" id="A0A1S3AH08">
    <property type="interactions" value="194"/>
</dbReference>
<dbReference type="PROSITE" id="PS00119">
    <property type="entry name" value="PA2_ASP"/>
    <property type="match status" value="1"/>
</dbReference>
<dbReference type="AlphaFoldDB" id="A0A1S3AH08"/>
<evidence type="ECO:0000256" key="19">
    <source>
        <dbReference type="PIRSR" id="PIRSR601211-1"/>
    </source>
</evidence>
<dbReference type="GO" id="GO:0031640">
    <property type="term" value="P:killing of cells of another organism"/>
    <property type="evidence" value="ECO:0007669"/>
    <property type="project" value="UniProtKB-KW"/>
</dbReference>
<feature type="chain" id="PRO_5010006621" description="Phospholipase A2" evidence="23">
    <location>
        <begin position="21"/>
        <end position="145"/>
    </location>
</feature>
<evidence type="ECO:0000256" key="4">
    <source>
        <dbReference type="ARBA" id="ARBA00022525"/>
    </source>
</evidence>
<comment type="cofactor">
    <cofactor evidence="20">
        <name>Ca(2+)</name>
        <dbReference type="ChEBI" id="CHEBI:29108"/>
    </cofactor>
    <text evidence="20">Binds 1 Ca(2+) ion per subunit.</text>
</comment>
<evidence type="ECO:0000256" key="8">
    <source>
        <dbReference type="ARBA" id="ARBA00036719"/>
    </source>
</evidence>
<dbReference type="GO" id="GO:0005576">
    <property type="term" value="C:extracellular region"/>
    <property type="evidence" value="ECO:0007669"/>
    <property type="project" value="UniProtKB-SubCell"/>
</dbReference>
<evidence type="ECO:0000256" key="17">
    <source>
        <dbReference type="ARBA" id="ARBA00049039"/>
    </source>
</evidence>
<feature type="disulfide bond" evidence="21">
    <location>
        <begin position="97"/>
        <end position="109"/>
    </location>
</feature>
<evidence type="ECO:0000256" key="10">
    <source>
        <dbReference type="ARBA" id="ARBA00048015"/>
    </source>
</evidence>
<dbReference type="SUPFAM" id="SSF48619">
    <property type="entry name" value="Phospholipase A2, PLA2"/>
    <property type="match status" value="1"/>
</dbReference>
<dbReference type="OrthoDB" id="5841574at2759"/>
<dbReference type="InterPro" id="IPR033112">
    <property type="entry name" value="PLA2_Asp_AS"/>
</dbReference>
<evidence type="ECO:0000256" key="6">
    <source>
        <dbReference type="ARBA" id="ARBA00023157"/>
    </source>
</evidence>
<dbReference type="PANTHER" id="PTHR11716:SF9">
    <property type="entry name" value="PHOSPHOLIPASE A2, MEMBRANE ASSOCIATED"/>
    <property type="match status" value="1"/>
</dbReference>
<comment type="catalytic activity">
    <reaction evidence="16">
        <text>1-hexadecanoyl-2-(9Z-octadecenoyl)-sn-glycero-3-phosphocholine + H2O = 1-hexadecanoyl-sn-glycero-3-phosphocholine + (9Z)-octadecenoate + H(+)</text>
        <dbReference type="Rhea" id="RHEA:38779"/>
        <dbReference type="ChEBI" id="CHEBI:15377"/>
        <dbReference type="ChEBI" id="CHEBI:15378"/>
        <dbReference type="ChEBI" id="CHEBI:30823"/>
        <dbReference type="ChEBI" id="CHEBI:72998"/>
        <dbReference type="ChEBI" id="CHEBI:73001"/>
    </reaction>
    <physiologicalReaction direction="left-to-right" evidence="16">
        <dbReference type="Rhea" id="RHEA:38780"/>
    </physiologicalReaction>
</comment>
<evidence type="ECO:0000256" key="5">
    <source>
        <dbReference type="ARBA" id="ARBA00022638"/>
    </source>
</evidence>
<dbReference type="RefSeq" id="XP_007534845.1">
    <property type="nucleotide sequence ID" value="XM_007534783.1"/>
</dbReference>
<feature type="binding site" evidence="20">
    <location>
        <position position="47"/>
    </location>
    <ligand>
        <name>Ca(2+)</name>
        <dbReference type="ChEBI" id="CHEBI:29108"/>
    </ligand>
</feature>
<dbReference type="Gene3D" id="1.20.90.10">
    <property type="entry name" value="Phospholipase A2 domain"/>
    <property type="match status" value="1"/>
</dbReference>
<dbReference type="InterPro" id="IPR001211">
    <property type="entry name" value="PLA2"/>
</dbReference>
<accession>A0A1S3AH08</accession>
<dbReference type="GO" id="GO:0005509">
    <property type="term" value="F:calcium ion binding"/>
    <property type="evidence" value="ECO:0007669"/>
    <property type="project" value="InterPro"/>
</dbReference>
<comment type="catalytic activity">
    <reaction evidence="17">
        <text>1-hexadecanoyl-2-(9Z,12Z-octadecadienoyl)-sn-glycero-3-phosphoethanolamine + H2O = 1-hexadecanoyl-sn-glycero-3-phosphoethanolamine + (9Z,12Z)-octadecadienoate + H(+)</text>
        <dbReference type="Rhea" id="RHEA:40815"/>
        <dbReference type="ChEBI" id="CHEBI:15377"/>
        <dbReference type="ChEBI" id="CHEBI:15378"/>
        <dbReference type="ChEBI" id="CHEBI:30245"/>
        <dbReference type="ChEBI" id="CHEBI:73004"/>
        <dbReference type="ChEBI" id="CHEBI:73008"/>
    </reaction>
    <physiologicalReaction direction="left-to-right" evidence="17">
        <dbReference type="Rhea" id="RHEA:40816"/>
    </physiologicalReaction>
</comment>
<gene>
    <name evidence="26" type="primary">LOC103124094</name>
</gene>
<keyword evidence="20" id="KW-0479">Metal-binding</keyword>
<proteinExistence type="inferred from homology"/>
<dbReference type="GO" id="GO:0042130">
    <property type="term" value="P:negative regulation of T cell proliferation"/>
    <property type="evidence" value="ECO:0007669"/>
    <property type="project" value="TreeGrafter"/>
</dbReference>
<feature type="active site" evidence="19">
    <location>
        <position position="67"/>
    </location>
</feature>
<feature type="disulfide bond" evidence="21">
    <location>
        <begin position="70"/>
        <end position="111"/>
    </location>
</feature>
<dbReference type="GO" id="GO:0042742">
    <property type="term" value="P:defense response to bacterium"/>
    <property type="evidence" value="ECO:0007669"/>
    <property type="project" value="UniProtKB-KW"/>
</dbReference>
<dbReference type="Proteomes" id="UP001652624">
    <property type="component" value="Chromosome 11"/>
</dbReference>
<comment type="catalytic activity">
    <reaction evidence="23">
        <text>a 1,2-diacyl-sn-glycero-3-phosphocholine + H2O = a 1-acyl-sn-glycero-3-phosphocholine + a fatty acid + H(+)</text>
        <dbReference type="Rhea" id="RHEA:15801"/>
        <dbReference type="ChEBI" id="CHEBI:15377"/>
        <dbReference type="ChEBI" id="CHEBI:15378"/>
        <dbReference type="ChEBI" id="CHEBI:28868"/>
        <dbReference type="ChEBI" id="CHEBI:57643"/>
        <dbReference type="ChEBI" id="CHEBI:58168"/>
        <dbReference type="EC" id="3.1.1.4"/>
    </reaction>
</comment>
<dbReference type="Pfam" id="PF00068">
    <property type="entry name" value="Phospholip_A2_1"/>
    <property type="match status" value="1"/>
</dbReference>
<evidence type="ECO:0000256" key="20">
    <source>
        <dbReference type="PIRSR" id="PIRSR601211-2"/>
    </source>
</evidence>
<dbReference type="InterPro" id="IPR033113">
    <property type="entry name" value="PLA2_histidine"/>
</dbReference>
<dbReference type="GO" id="GO:0016042">
    <property type="term" value="P:lipid catabolic process"/>
    <property type="evidence" value="ECO:0007669"/>
    <property type="project" value="InterPro"/>
</dbReference>
<dbReference type="GO" id="GO:0005741">
    <property type="term" value="C:mitochondrial outer membrane"/>
    <property type="evidence" value="ECO:0007669"/>
    <property type="project" value="UniProtKB-SubCell"/>
</dbReference>
<dbReference type="FunFam" id="1.20.90.10:FF:000001">
    <property type="entry name" value="Basic phospholipase A2 homolog"/>
    <property type="match status" value="1"/>
</dbReference>
<evidence type="ECO:0000256" key="1">
    <source>
        <dbReference type="ARBA" id="ARBA00004450"/>
    </source>
</evidence>
<evidence type="ECO:0000256" key="13">
    <source>
        <dbReference type="ARBA" id="ARBA00048227"/>
    </source>
</evidence>
<feature type="binding site" evidence="20">
    <location>
        <position position="49"/>
    </location>
    <ligand>
        <name>Ca(2+)</name>
        <dbReference type="ChEBI" id="CHEBI:29108"/>
    </ligand>
</feature>
<evidence type="ECO:0000256" key="16">
    <source>
        <dbReference type="ARBA" id="ARBA00048699"/>
    </source>
</evidence>
<feature type="domain" description="Phospholipase A2-like central" evidence="24">
    <location>
        <begin position="21"/>
        <end position="139"/>
    </location>
</feature>
<dbReference type="PROSITE" id="PS00118">
    <property type="entry name" value="PA2_HIS"/>
    <property type="match status" value="1"/>
</dbReference>
<keyword evidence="20 23" id="KW-0106">Calcium</keyword>
<dbReference type="CDD" id="cd00125">
    <property type="entry name" value="PLA2c"/>
    <property type="match status" value="1"/>
</dbReference>
<evidence type="ECO:0000313" key="25">
    <source>
        <dbReference type="Proteomes" id="UP001652624"/>
    </source>
</evidence>
<feature type="signal peptide" evidence="23">
    <location>
        <begin position="1"/>
        <end position="20"/>
    </location>
</feature>
<comment type="catalytic activity">
    <reaction evidence="13">
        <text>1,2-dihexadecanoyl-sn-glycero-3-phosphocholine + H2O = 1-hexadecanoyl-sn-glycero-3-phosphocholine + hexadecanoate + H(+)</text>
        <dbReference type="Rhea" id="RHEA:41223"/>
        <dbReference type="ChEBI" id="CHEBI:7896"/>
        <dbReference type="ChEBI" id="CHEBI:15377"/>
        <dbReference type="ChEBI" id="CHEBI:15378"/>
        <dbReference type="ChEBI" id="CHEBI:72998"/>
        <dbReference type="ChEBI" id="CHEBI:72999"/>
    </reaction>
    <physiologicalReaction direction="left-to-right" evidence="13">
        <dbReference type="Rhea" id="RHEA:41224"/>
    </physiologicalReaction>
</comment>
<feature type="disulfide bond" evidence="21">
    <location>
        <begin position="69"/>
        <end position="145"/>
    </location>
</feature>
<comment type="catalytic activity">
    <reaction evidence="14">
        <text>1-hexadecanoyl-2-(5Z,8Z,11Z,14Z-eicosatetraenoyl)-sn-glycero-3-phosphoethanolamine + H2O = 1-hexadecanoyl-sn-glycero-3-phosphoethanolamine + (5Z,8Z,11Z,14Z)-eicosatetraenoate + H(+)</text>
        <dbReference type="Rhea" id="RHEA:40431"/>
        <dbReference type="ChEBI" id="CHEBI:15377"/>
        <dbReference type="ChEBI" id="CHEBI:15378"/>
        <dbReference type="ChEBI" id="CHEBI:32395"/>
        <dbReference type="ChEBI" id="CHEBI:73004"/>
        <dbReference type="ChEBI" id="CHEBI:73009"/>
    </reaction>
    <physiologicalReaction direction="left-to-right" evidence="14">
        <dbReference type="Rhea" id="RHEA:40432"/>
    </physiologicalReaction>
</comment>
<protein>
    <recommendedName>
        <fullName evidence="23">Phospholipase A2</fullName>
        <ecNumber evidence="23">3.1.1.4</ecNumber>
    </recommendedName>
</protein>
<dbReference type="InParanoid" id="A0A1S3AH08"/>
<evidence type="ECO:0000256" key="21">
    <source>
        <dbReference type="PIRSR" id="PIRSR601211-3"/>
    </source>
</evidence>
<feature type="disulfide bond" evidence="21">
    <location>
        <begin position="46"/>
        <end position="138"/>
    </location>
</feature>
<comment type="catalytic activity">
    <reaction evidence="15">
        <text>1-hexadecanoyl-2-(9Z-octadecenoyl)-sn-glycero-3-phosphoethanolamine + H2O = 1-hexadecanoyl-sn-glycero-3-phosphoethanolamine + (9Z)-octadecenoate + H(+)</text>
        <dbReference type="Rhea" id="RHEA:40911"/>
        <dbReference type="ChEBI" id="CHEBI:15377"/>
        <dbReference type="ChEBI" id="CHEBI:15378"/>
        <dbReference type="ChEBI" id="CHEBI:30823"/>
        <dbReference type="ChEBI" id="CHEBI:73004"/>
        <dbReference type="ChEBI" id="CHEBI:73007"/>
    </reaction>
    <physiologicalReaction direction="left-to-right" evidence="15">
        <dbReference type="Rhea" id="RHEA:40912"/>
    </physiologicalReaction>
</comment>
<evidence type="ECO:0000256" key="12">
    <source>
        <dbReference type="ARBA" id="ARBA00048221"/>
    </source>
</evidence>
<keyword evidence="5" id="KW-0081">Bacteriolytic enzyme</keyword>
<evidence type="ECO:0000256" key="3">
    <source>
        <dbReference type="ARBA" id="ARBA00007056"/>
    </source>
</evidence>
<name>A0A1S3AH08_ERIEU</name>
<dbReference type="GeneID" id="103124094"/>
<dbReference type="GO" id="GO:0047498">
    <property type="term" value="F:calcium-dependent phospholipase A2 activity"/>
    <property type="evidence" value="ECO:0007669"/>
    <property type="project" value="TreeGrafter"/>
</dbReference>
<comment type="catalytic activity">
    <reaction evidence="10">
        <text>1-hexadecanoyl-2-(9Z-octadecenoyl)-sn-glycero-3-phospho-(1'-sn-glycerol) + H2O = 1-hexadecanoyl-sn-glycero-3-phospho-(1'-sn-glycerol) + (9Z)-octadecenoate + H(+)</text>
        <dbReference type="Rhea" id="RHEA:40919"/>
        <dbReference type="ChEBI" id="CHEBI:15377"/>
        <dbReference type="ChEBI" id="CHEBI:15378"/>
        <dbReference type="ChEBI" id="CHEBI:30823"/>
        <dbReference type="ChEBI" id="CHEBI:72841"/>
        <dbReference type="ChEBI" id="CHEBI:75158"/>
    </reaction>
    <physiologicalReaction direction="left-to-right" evidence="10">
        <dbReference type="Rhea" id="RHEA:40920"/>
    </physiologicalReaction>
</comment>
<evidence type="ECO:0000256" key="9">
    <source>
        <dbReference type="ARBA" id="ARBA00036775"/>
    </source>
</evidence>
<keyword evidence="23" id="KW-0443">Lipid metabolism</keyword>
<dbReference type="EC" id="3.1.1.4" evidence="23"/>